<organism evidence="3 4">
    <name type="scientific">Exophiala bonariae</name>
    <dbReference type="NCBI Taxonomy" id="1690606"/>
    <lineage>
        <taxon>Eukaryota</taxon>
        <taxon>Fungi</taxon>
        <taxon>Dikarya</taxon>
        <taxon>Ascomycota</taxon>
        <taxon>Pezizomycotina</taxon>
        <taxon>Eurotiomycetes</taxon>
        <taxon>Chaetothyriomycetidae</taxon>
        <taxon>Chaetothyriales</taxon>
        <taxon>Herpotrichiellaceae</taxon>
        <taxon>Exophiala</taxon>
    </lineage>
</organism>
<feature type="compositionally biased region" description="Polar residues" evidence="1">
    <location>
        <begin position="50"/>
        <end position="62"/>
    </location>
</feature>
<proteinExistence type="predicted"/>
<evidence type="ECO:0000313" key="3">
    <source>
        <dbReference type="EMBL" id="KAK5056239.1"/>
    </source>
</evidence>
<keyword evidence="2" id="KW-0812">Transmembrane</keyword>
<name>A0AAV9NIR8_9EURO</name>
<dbReference type="AlphaFoldDB" id="A0AAV9NIR8"/>
<comment type="caution">
    <text evidence="3">The sequence shown here is derived from an EMBL/GenBank/DDBJ whole genome shotgun (WGS) entry which is preliminary data.</text>
</comment>
<gene>
    <name evidence="3" type="ORF">LTR84_012792</name>
</gene>
<protein>
    <submittedName>
        <fullName evidence="3">Uncharacterized protein</fullName>
    </submittedName>
</protein>
<sequence>MFDKRRASPGAAGPSLPTIYADGARSTMKAAGAAAGKVKSSASLHRKNTTKSSFLGRSDTLTSKPPLTRVPSVQTRYMEMLLHLDEIPRIHNILASLFTWVILAGFLVVPGTFTSFKNSQAFQNANSNKDDIAHDIVHSIANIGLLYLSVGFCAVGTLGCLWMWFRWRHNYVWLINRVFLPVTLNSVAGLITTLVNVYTAQKGVWSVTAKITAIVTGSCVGIAGFLFAIYNFWALRGVRKSHEAAFGLDHEHENETIVEKVKRKANEAPLQSGGVV</sequence>
<keyword evidence="2" id="KW-1133">Transmembrane helix</keyword>
<evidence type="ECO:0000313" key="4">
    <source>
        <dbReference type="Proteomes" id="UP001358417"/>
    </source>
</evidence>
<dbReference type="EMBL" id="JAVRRD010000008">
    <property type="protein sequence ID" value="KAK5056239.1"/>
    <property type="molecule type" value="Genomic_DNA"/>
</dbReference>
<evidence type="ECO:0000256" key="2">
    <source>
        <dbReference type="SAM" id="Phobius"/>
    </source>
</evidence>
<feature type="transmembrane region" description="Helical" evidence="2">
    <location>
        <begin position="136"/>
        <end position="165"/>
    </location>
</feature>
<feature type="transmembrane region" description="Helical" evidence="2">
    <location>
        <begin position="177"/>
        <end position="199"/>
    </location>
</feature>
<dbReference type="RefSeq" id="XP_064708209.1">
    <property type="nucleotide sequence ID" value="XM_064856309.1"/>
</dbReference>
<dbReference type="GeneID" id="89980934"/>
<reference evidence="3 4" key="1">
    <citation type="submission" date="2023-08" db="EMBL/GenBank/DDBJ databases">
        <title>Black Yeasts Isolated from many extreme environments.</title>
        <authorList>
            <person name="Coleine C."/>
            <person name="Stajich J.E."/>
            <person name="Selbmann L."/>
        </authorList>
    </citation>
    <scope>NUCLEOTIDE SEQUENCE [LARGE SCALE GENOMIC DNA]</scope>
    <source>
        <strain evidence="3 4">CCFEE 5792</strain>
    </source>
</reference>
<accession>A0AAV9NIR8</accession>
<keyword evidence="2" id="KW-0472">Membrane</keyword>
<feature type="region of interest" description="Disordered" evidence="1">
    <location>
        <begin position="40"/>
        <end position="62"/>
    </location>
</feature>
<keyword evidence="4" id="KW-1185">Reference proteome</keyword>
<dbReference type="Proteomes" id="UP001358417">
    <property type="component" value="Unassembled WGS sequence"/>
</dbReference>
<feature type="transmembrane region" description="Helical" evidence="2">
    <location>
        <begin position="93"/>
        <end position="116"/>
    </location>
</feature>
<evidence type="ECO:0000256" key="1">
    <source>
        <dbReference type="SAM" id="MobiDB-lite"/>
    </source>
</evidence>
<feature type="transmembrane region" description="Helical" evidence="2">
    <location>
        <begin position="211"/>
        <end position="233"/>
    </location>
</feature>